<evidence type="ECO:0000259" key="1">
    <source>
        <dbReference type="Pfam" id="PF26215"/>
    </source>
</evidence>
<dbReference type="Proteomes" id="UP001176940">
    <property type="component" value="Unassembled WGS sequence"/>
</dbReference>
<dbReference type="PANTHER" id="PTHR21301:SF13">
    <property type="match status" value="1"/>
</dbReference>
<evidence type="ECO:0000313" key="2">
    <source>
        <dbReference type="EMBL" id="CAJ0963256.1"/>
    </source>
</evidence>
<protein>
    <recommendedName>
        <fullName evidence="1">Helix-turn-helix domain-containing protein</fullName>
    </recommendedName>
</protein>
<dbReference type="EMBL" id="CAUEEQ010057257">
    <property type="protein sequence ID" value="CAJ0963256.1"/>
    <property type="molecule type" value="Genomic_DNA"/>
</dbReference>
<dbReference type="PANTHER" id="PTHR21301">
    <property type="entry name" value="REVERSE TRANSCRIPTASE"/>
    <property type="match status" value="1"/>
</dbReference>
<comment type="caution">
    <text evidence="2">The sequence shown here is derived from an EMBL/GenBank/DDBJ whole genome shotgun (WGS) entry which is preliminary data.</text>
</comment>
<reference evidence="2" key="1">
    <citation type="submission" date="2023-07" db="EMBL/GenBank/DDBJ databases">
        <authorList>
            <person name="Stuckert A."/>
        </authorList>
    </citation>
    <scope>NUCLEOTIDE SEQUENCE</scope>
</reference>
<dbReference type="InterPro" id="IPR058912">
    <property type="entry name" value="HTH_animal"/>
</dbReference>
<evidence type="ECO:0000313" key="3">
    <source>
        <dbReference type="Proteomes" id="UP001176940"/>
    </source>
</evidence>
<accession>A0ABN9MAI3</accession>
<sequence length="843" mass="96559">MDYRARERTWLTQLDQVFGSGESDAQQMVDHSWDNKFGDIKSSLFKRSRLWRNKLFLEKYNANNMIPRGLRVRVIPTFPVEDQQFIEKWEEACNACSKTFLQLLINQNAASIETLDKSIDELHKEIRTGCPSNLIEQFEVDLNKQLDQLVKKIQDNQIIKFNRDKKDYQNKRIIVIKRHFYNDEFERLFPTEEEQEAVRILEELALEHENKGGKIPPCIRPRSQKFPPFTSCPSIDLFVRVVTEDLRKIPKFGGGGNLTGEERVRLRALQNLPDVVLKPANKGGNVVVWPISMYEDEAFRQLNNVVNYKKLTYNPLSAYALKLEIILKRAIDHDVVSKNLASALQDTGDLLRRVDGLCFEGDTLLTSVDVESLYTNIRHSDGLRAVSYFLGMSNLSTPLRDLILELLEFTLTHNFFVFKGSFYLQLQGTAMGAAFAPAYANLFLGLWERDLFLSDEQGSMERVLLWTRYIDDIFFVWQGTAIDLAQFVSSLNDNDRNIRLTPVWDSERIDFLDVTIHKDESGLLQTDIFRKLTATNTLLHASSCHPRHVVRAVPVGQFLRLRRICSTDVDFEARAEELKSRFLARGYSRRSVRRAYFRAKHSLRNNLLYNSTSRQPKDGNKVRFMTSYSPQHVKVRTALSNAWPILKVDPIIGKFLPDSPAISFRRAKNLRDYLTQSHYVSTPASTFLDSMRPGGGCAPCGRCVACPNVEKCTSFVDSEGSSNINISCLSRYVIYYATCPCGLIYIGLTTRQLKVRIREHVLGILAAATCTDTSTLKTIPRHFREFHQCNASGLKVRGIDLLKINIRGGSLSKRLAQIETRWIWTLQTISPKGLNENISFAPY</sequence>
<organism evidence="2 3">
    <name type="scientific">Ranitomeya imitator</name>
    <name type="common">mimic poison frog</name>
    <dbReference type="NCBI Taxonomy" id="111125"/>
    <lineage>
        <taxon>Eukaryota</taxon>
        <taxon>Metazoa</taxon>
        <taxon>Chordata</taxon>
        <taxon>Craniata</taxon>
        <taxon>Vertebrata</taxon>
        <taxon>Euteleostomi</taxon>
        <taxon>Amphibia</taxon>
        <taxon>Batrachia</taxon>
        <taxon>Anura</taxon>
        <taxon>Neobatrachia</taxon>
        <taxon>Hyloidea</taxon>
        <taxon>Dendrobatidae</taxon>
        <taxon>Dendrobatinae</taxon>
        <taxon>Ranitomeya</taxon>
    </lineage>
</organism>
<gene>
    <name evidence="2" type="ORF">RIMI_LOCUS18611460</name>
</gene>
<proteinExistence type="predicted"/>
<feature type="domain" description="Helix-turn-helix" evidence="1">
    <location>
        <begin position="538"/>
        <end position="594"/>
    </location>
</feature>
<keyword evidence="3" id="KW-1185">Reference proteome</keyword>
<feature type="non-terminal residue" evidence="2">
    <location>
        <position position="843"/>
    </location>
</feature>
<name>A0ABN9MAI3_9NEOB</name>
<dbReference type="Pfam" id="PF26215">
    <property type="entry name" value="HTH_animal"/>
    <property type="match status" value="1"/>
</dbReference>